<dbReference type="AlphaFoldDB" id="A0A1D8GLX2"/>
<accession>A0A1D8GLX2</accession>
<dbReference type="KEGG" id="gfe:Gferi_21645"/>
<name>A0A1D8GLX2_9FIRM</name>
<protein>
    <recommendedName>
        <fullName evidence="3">NERD domain-containing protein</fullName>
    </recommendedName>
</protein>
<dbReference type="EMBL" id="CP017269">
    <property type="protein sequence ID" value="AOT71909.1"/>
    <property type="molecule type" value="Genomic_DNA"/>
</dbReference>
<proteinExistence type="predicted"/>
<keyword evidence="2" id="KW-1185">Reference proteome</keyword>
<evidence type="ECO:0000313" key="2">
    <source>
        <dbReference type="Proteomes" id="UP000095743"/>
    </source>
</evidence>
<organism evidence="1 2">
    <name type="scientific">Geosporobacter ferrireducens</name>
    <dbReference type="NCBI Taxonomy" id="1424294"/>
    <lineage>
        <taxon>Bacteria</taxon>
        <taxon>Bacillati</taxon>
        <taxon>Bacillota</taxon>
        <taxon>Clostridia</taxon>
        <taxon>Peptostreptococcales</taxon>
        <taxon>Thermotaleaceae</taxon>
        <taxon>Geosporobacter</taxon>
    </lineage>
</organism>
<evidence type="ECO:0000313" key="1">
    <source>
        <dbReference type="EMBL" id="AOT71909.1"/>
    </source>
</evidence>
<dbReference type="RefSeq" id="WP_069980223.1">
    <property type="nucleotide sequence ID" value="NZ_CP017269.1"/>
</dbReference>
<dbReference type="OrthoDB" id="3034098at2"/>
<gene>
    <name evidence="1" type="ORF">Gferi_21645</name>
</gene>
<evidence type="ECO:0008006" key="3">
    <source>
        <dbReference type="Google" id="ProtNLM"/>
    </source>
</evidence>
<dbReference type="Proteomes" id="UP000095743">
    <property type="component" value="Chromosome"/>
</dbReference>
<reference evidence="1 2" key="1">
    <citation type="submission" date="2016-09" db="EMBL/GenBank/DDBJ databases">
        <title>Genomic analysis reveals versatility of anaerobic energy metabolism of Geosporobacter ferrireducens IRF9 of phylum Firmicutes.</title>
        <authorList>
            <person name="Kim S.-J."/>
        </authorList>
    </citation>
    <scope>NUCLEOTIDE SEQUENCE [LARGE SCALE GENOMIC DNA]</scope>
    <source>
        <strain evidence="1 2">IRF9</strain>
    </source>
</reference>
<sequence>MIAIEQELVKKFLKKLGKPKDYEINKEKILEILTNGYKDEGLNFHEVFLRSRAVLNLDIDIIDDLFKNLTFINNDDKKRIFMDFEFIKHCRRRYELYQNIQRKIIKNSRGKLYAEDLLLFFEFLNENFRRNGELFLNMPVTSWETGSSQKDHICDSFDVVIKMICELNIPFSQNVASRINKSCNEMYGVSGHQKSIAQFLDAMLVRLNVPTFNGKIWIIYHGLEYWTDLERYRDLNYNYQLQFDIGSHEAVQLMKNVELLEIYGDNEIAKFDFSKIYYYSAKETFYQSYKHLYPVYRDTDTAFQYNGKEYLINDLITIYEKLYAFTEKERGRNDEKDFTNNHSLIKQYGKKQLLRVIGINNNEMLPLLDLLSYDFDINRDKYYLIHCKPLLKKGPIFYIIPSHIQYLSREKVVDKILSNEVTVIFKENEKKGLVFEDSIEGFFRNQNTKFGRVQRNRKQNIPEIDGVFCLDDYVFLFEAKATIKPDSVVESYNYLRDTMLSAQSQLNERINIILNDEERRKYIEDVLKFEIKSKKIAAFILVNHHFFNGYKELKNEHFGVHYPIVDFLTLKNVIINKRALCWNYNALKECYYKTDLPINNGEDLWNYLLNQVECLKSTENPVFQILEDGIAFRIVKPFSFCRIHRDDEEGFSY</sequence>